<dbReference type="STRING" id="93759.A0A1R3J820"/>
<dbReference type="PANTHER" id="PTHR11177:SF396">
    <property type="entry name" value="NOD FACTOR HYDROLASE PROTEIN 1"/>
    <property type="match status" value="1"/>
</dbReference>
<dbReference type="InterPro" id="IPR017853">
    <property type="entry name" value="GH"/>
</dbReference>
<dbReference type="SUPFAM" id="SSF51445">
    <property type="entry name" value="(Trans)glycosidases"/>
    <property type="match status" value="1"/>
</dbReference>
<feature type="domain" description="GH18" evidence="5">
    <location>
        <begin position="6"/>
        <end position="277"/>
    </location>
</feature>
<dbReference type="InterPro" id="IPR011583">
    <property type="entry name" value="Chitinase_II/V-like_cat"/>
</dbReference>
<evidence type="ECO:0000256" key="4">
    <source>
        <dbReference type="RuleBase" id="RU004453"/>
    </source>
</evidence>
<organism evidence="6 7">
    <name type="scientific">Corchorus olitorius</name>
    <dbReference type="NCBI Taxonomy" id="93759"/>
    <lineage>
        <taxon>Eukaryota</taxon>
        <taxon>Viridiplantae</taxon>
        <taxon>Streptophyta</taxon>
        <taxon>Embryophyta</taxon>
        <taxon>Tracheophyta</taxon>
        <taxon>Spermatophyta</taxon>
        <taxon>Magnoliopsida</taxon>
        <taxon>eudicotyledons</taxon>
        <taxon>Gunneridae</taxon>
        <taxon>Pentapetalae</taxon>
        <taxon>rosids</taxon>
        <taxon>malvids</taxon>
        <taxon>Malvales</taxon>
        <taxon>Malvaceae</taxon>
        <taxon>Grewioideae</taxon>
        <taxon>Apeibeae</taxon>
        <taxon>Corchorus</taxon>
    </lineage>
</organism>
<dbReference type="InterPro" id="IPR001579">
    <property type="entry name" value="Glyco_hydro_18_chit_AS"/>
</dbReference>
<dbReference type="GO" id="GO:0005975">
    <property type="term" value="P:carbohydrate metabolic process"/>
    <property type="evidence" value="ECO:0007669"/>
    <property type="project" value="InterPro"/>
</dbReference>
<name>A0A1R3J820_9ROSI</name>
<evidence type="ECO:0000313" key="7">
    <source>
        <dbReference type="Proteomes" id="UP000187203"/>
    </source>
</evidence>
<gene>
    <name evidence="6" type="ORF">COLO4_18755</name>
</gene>
<dbReference type="AlphaFoldDB" id="A0A1R3J820"/>
<comment type="caution">
    <text evidence="6">The sequence shown here is derived from an EMBL/GenBank/DDBJ whole genome shotgun (WGS) entry which is preliminary data.</text>
</comment>
<dbReference type="SMART" id="SM00636">
    <property type="entry name" value="Glyco_18"/>
    <property type="match status" value="1"/>
</dbReference>
<dbReference type="GO" id="GO:0005576">
    <property type="term" value="C:extracellular region"/>
    <property type="evidence" value="ECO:0007669"/>
    <property type="project" value="TreeGrafter"/>
</dbReference>
<protein>
    <recommendedName>
        <fullName evidence="5">GH18 domain-containing protein</fullName>
    </recommendedName>
</protein>
<dbReference type="InterPro" id="IPR001223">
    <property type="entry name" value="Glyco_hydro18_cat"/>
</dbReference>
<dbReference type="PROSITE" id="PS51910">
    <property type="entry name" value="GH18_2"/>
    <property type="match status" value="1"/>
</dbReference>
<reference evidence="7" key="1">
    <citation type="submission" date="2013-09" db="EMBL/GenBank/DDBJ databases">
        <title>Corchorus olitorius genome sequencing.</title>
        <authorList>
            <person name="Alam M."/>
            <person name="Haque M.S."/>
            <person name="Islam M.S."/>
            <person name="Emdad E.M."/>
            <person name="Islam M.M."/>
            <person name="Ahmed B."/>
            <person name="Halim A."/>
            <person name="Hossen Q.M.M."/>
            <person name="Hossain M.Z."/>
            <person name="Ahmed R."/>
            <person name="Khan M.M."/>
            <person name="Islam R."/>
            <person name="Rashid M.M."/>
            <person name="Khan S.A."/>
            <person name="Rahman M.S."/>
            <person name="Alam M."/>
            <person name="Yahiya A.S."/>
            <person name="Khan M.S."/>
            <person name="Azam M.S."/>
            <person name="Haque T."/>
            <person name="Lashkar M.Z.H."/>
            <person name="Akhand A.I."/>
            <person name="Morshed G."/>
            <person name="Roy S."/>
            <person name="Uddin K.S."/>
            <person name="Rabeya T."/>
            <person name="Hossain A.S."/>
            <person name="Chowdhury A."/>
            <person name="Snigdha A.R."/>
            <person name="Mortoza M.S."/>
            <person name="Matin S.A."/>
            <person name="Hoque S.M.E."/>
            <person name="Islam M.K."/>
            <person name="Roy D.K."/>
            <person name="Haider R."/>
            <person name="Moosa M.M."/>
            <person name="Elias S.M."/>
            <person name="Hasan A.M."/>
            <person name="Jahan S."/>
            <person name="Shafiuddin M."/>
            <person name="Mahmood N."/>
            <person name="Shommy N.S."/>
        </authorList>
    </citation>
    <scope>NUCLEOTIDE SEQUENCE [LARGE SCALE GENOMIC DNA]</scope>
    <source>
        <strain evidence="7">cv. O-4</strain>
    </source>
</reference>
<dbReference type="Gene3D" id="3.20.20.80">
    <property type="entry name" value="Glycosidases"/>
    <property type="match status" value="1"/>
</dbReference>
<keyword evidence="2 3" id="KW-0326">Glycosidase</keyword>
<keyword evidence="1 3" id="KW-0378">Hydrolase</keyword>
<accession>A0A1R3J820</accession>
<dbReference type="Pfam" id="PF00704">
    <property type="entry name" value="Glyco_hydro_18"/>
    <property type="match status" value="1"/>
</dbReference>
<dbReference type="Proteomes" id="UP000187203">
    <property type="component" value="Unassembled WGS sequence"/>
</dbReference>
<dbReference type="InterPro" id="IPR050314">
    <property type="entry name" value="Glycosyl_Hydrlase_18"/>
</dbReference>
<dbReference type="PROSITE" id="PS01095">
    <property type="entry name" value="GH18_1"/>
    <property type="match status" value="1"/>
</dbReference>
<keyword evidence="7" id="KW-1185">Reference proteome</keyword>
<dbReference type="PANTHER" id="PTHR11177">
    <property type="entry name" value="CHITINASE"/>
    <property type="match status" value="1"/>
</dbReference>
<comment type="similarity">
    <text evidence="4">Belongs to the glycosyl hydrolase 18 family.</text>
</comment>
<evidence type="ECO:0000313" key="6">
    <source>
        <dbReference type="EMBL" id="OMO90940.1"/>
    </source>
</evidence>
<evidence type="ECO:0000256" key="2">
    <source>
        <dbReference type="ARBA" id="ARBA00023295"/>
    </source>
</evidence>
<dbReference type="GO" id="GO:0004568">
    <property type="term" value="F:chitinase activity"/>
    <property type="evidence" value="ECO:0007669"/>
    <property type="project" value="TreeGrafter"/>
</dbReference>
<evidence type="ECO:0000256" key="3">
    <source>
        <dbReference type="RuleBase" id="RU000489"/>
    </source>
</evidence>
<evidence type="ECO:0000256" key="1">
    <source>
        <dbReference type="ARBA" id="ARBA00022801"/>
    </source>
</evidence>
<dbReference type="GO" id="GO:0006032">
    <property type="term" value="P:chitin catabolic process"/>
    <property type="evidence" value="ECO:0007669"/>
    <property type="project" value="TreeGrafter"/>
</dbReference>
<sequence>MAFPAPVKAAYWPSRATTSFPPSAIDTSLFTHIYYAFLVPSDATYTFEISTATAEVLSNFTNTLHQQNPPVKTLFAIGGADAGSSVFSRMASDANSRGVFIKSAIEVARKYGFDGMDLDWEFPDTQEGMDNLGKLFMEWRAAIKYEAESTRRAPLLLTAAVYFSVDILFNGVKYPAGSMDQNLDWVCAMCYDYHGPWDHPSKTGAPAALYDDSTTAVSVGPGNGVLTLAEVKAFNKDNGAKVVHDMETVSTYSYFQSTWIGYDDAITTTLKIGFAQA</sequence>
<evidence type="ECO:0000259" key="5">
    <source>
        <dbReference type="PROSITE" id="PS51910"/>
    </source>
</evidence>
<dbReference type="EMBL" id="AWUE01016498">
    <property type="protein sequence ID" value="OMO90940.1"/>
    <property type="molecule type" value="Genomic_DNA"/>
</dbReference>
<dbReference type="OrthoDB" id="76388at2759"/>
<dbReference type="GO" id="GO:0008061">
    <property type="term" value="F:chitin binding"/>
    <property type="evidence" value="ECO:0007669"/>
    <property type="project" value="InterPro"/>
</dbReference>
<proteinExistence type="inferred from homology"/>